<dbReference type="Proteomes" id="UP000688137">
    <property type="component" value="Unassembled WGS sequence"/>
</dbReference>
<evidence type="ECO:0000313" key="1">
    <source>
        <dbReference type="EMBL" id="CAD8072126.1"/>
    </source>
</evidence>
<reference evidence="1" key="1">
    <citation type="submission" date="2021-01" db="EMBL/GenBank/DDBJ databases">
        <authorList>
            <consortium name="Genoscope - CEA"/>
            <person name="William W."/>
        </authorList>
    </citation>
    <scope>NUCLEOTIDE SEQUENCE</scope>
</reference>
<accession>A0A8S1M676</accession>
<evidence type="ECO:0000313" key="2">
    <source>
        <dbReference type="Proteomes" id="UP000688137"/>
    </source>
</evidence>
<organism evidence="1 2">
    <name type="scientific">Paramecium primaurelia</name>
    <dbReference type="NCBI Taxonomy" id="5886"/>
    <lineage>
        <taxon>Eukaryota</taxon>
        <taxon>Sar</taxon>
        <taxon>Alveolata</taxon>
        <taxon>Ciliophora</taxon>
        <taxon>Intramacronucleata</taxon>
        <taxon>Oligohymenophorea</taxon>
        <taxon>Peniculida</taxon>
        <taxon>Parameciidae</taxon>
        <taxon>Paramecium</taxon>
    </lineage>
</organism>
<keyword evidence="2" id="KW-1185">Reference proteome</keyword>
<dbReference type="AlphaFoldDB" id="A0A8S1M676"/>
<sequence length="50" mass="6003">MEVLKMFSKNGTQDILQQRIIDPYLTKFQQGFRKNSIINHDLYQKYVVVI</sequence>
<comment type="caution">
    <text evidence="1">The sequence shown here is derived from an EMBL/GenBank/DDBJ whole genome shotgun (WGS) entry which is preliminary data.</text>
</comment>
<protein>
    <submittedName>
        <fullName evidence="1">Uncharacterized protein</fullName>
    </submittedName>
</protein>
<gene>
    <name evidence="1" type="ORF">PPRIM_AZ9-3.1.T0480238</name>
</gene>
<dbReference type="EMBL" id="CAJJDM010000048">
    <property type="protein sequence ID" value="CAD8072126.1"/>
    <property type="molecule type" value="Genomic_DNA"/>
</dbReference>
<proteinExistence type="predicted"/>
<name>A0A8S1M676_PARPR</name>